<feature type="compositionally biased region" description="Low complexity" evidence="1">
    <location>
        <begin position="98"/>
        <end position="117"/>
    </location>
</feature>
<dbReference type="OrthoDB" id="5430053at2"/>
<proteinExistence type="predicted"/>
<feature type="region of interest" description="Disordered" evidence="1">
    <location>
        <begin position="1"/>
        <end position="31"/>
    </location>
</feature>
<comment type="caution">
    <text evidence="3">The sequence shown here is derived from an EMBL/GenBank/DDBJ whole genome shotgun (WGS) entry which is preliminary data.</text>
</comment>
<feature type="region of interest" description="Disordered" evidence="1">
    <location>
        <begin position="94"/>
        <end position="117"/>
    </location>
</feature>
<dbReference type="Proteomes" id="UP000293764">
    <property type="component" value="Unassembled WGS sequence"/>
</dbReference>
<keyword evidence="4" id="KW-1185">Reference proteome</keyword>
<dbReference type="AlphaFoldDB" id="A0A4Q5MXY5"/>
<keyword evidence="2" id="KW-0472">Membrane</keyword>
<sequence>MPAPKGGVDRARSVRSGAGRHGRQRERVGSGVQRLGAGTVGLCAGIAAPAAALIGALFSAPFPARGAWLGMAVIAAGLLIGFLPSRGSAQRTDTISRTATVSSATVSSATTSAPDGV</sequence>
<evidence type="ECO:0000313" key="3">
    <source>
        <dbReference type="EMBL" id="RYV50515.1"/>
    </source>
</evidence>
<keyword evidence="2" id="KW-0812">Transmembrane</keyword>
<dbReference type="InterPro" id="IPR037185">
    <property type="entry name" value="EmrE-like"/>
</dbReference>
<gene>
    <name evidence="3" type="ORF">EUA98_13340</name>
</gene>
<accession>A0A4Q5MXY5</accession>
<evidence type="ECO:0000256" key="1">
    <source>
        <dbReference type="SAM" id="MobiDB-lite"/>
    </source>
</evidence>
<name>A0A4Q5MXY5_9MICO</name>
<evidence type="ECO:0000313" key="4">
    <source>
        <dbReference type="Proteomes" id="UP000293764"/>
    </source>
</evidence>
<feature type="transmembrane region" description="Helical" evidence="2">
    <location>
        <begin position="66"/>
        <end position="83"/>
    </location>
</feature>
<evidence type="ECO:0000256" key="2">
    <source>
        <dbReference type="SAM" id="Phobius"/>
    </source>
</evidence>
<dbReference type="EMBL" id="SDWW01000032">
    <property type="protein sequence ID" value="RYV50515.1"/>
    <property type="molecule type" value="Genomic_DNA"/>
</dbReference>
<keyword evidence="2" id="KW-1133">Transmembrane helix</keyword>
<reference evidence="3 4" key="1">
    <citation type="submission" date="2019-01" db="EMBL/GenBank/DDBJ databases">
        <title>Novel species of Cellulomonas.</title>
        <authorList>
            <person name="Liu Q."/>
            <person name="Xin Y.-H."/>
        </authorList>
    </citation>
    <scope>NUCLEOTIDE SEQUENCE [LARGE SCALE GENOMIC DNA]</scope>
    <source>
        <strain evidence="3 4">HLT2-17</strain>
    </source>
</reference>
<feature type="transmembrane region" description="Helical" evidence="2">
    <location>
        <begin position="35"/>
        <end position="60"/>
    </location>
</feature>
<organism evidence="3 4">
    <name type="scientific">Pengzhenrongella frigida</name>
    <dbReference type="NCBI Taxonomy" id="1259133"/>
    <lineage>
        <taxon>Bacteria</taxon>
        <taxon>Bacillati</taxon>
        <taxon>Actinomycetota</taxon>
        <taxon>Actinomycetes</taxon>
        <taxon>Micrococcales</taxon>
        <taxon>Pengzhenrongella</taxon>
    </lineage>
</organism>
<protein>
    <submittedName>
        <fullName evidence="3">Uncharacterized protein</fullName>
    </submittedName>
</protein>
<dbReference type="RefSeq" id="WP_130103179.1">
    <property type="nucleotide sequence ID" value="NZ_SDWW01000032.1"/>
</dbReference>
<dbReference type="SUPFAM" id="SSF103481">
    <property type="entry name" value="Multidrug resistance efflux transporter EmrE"/>
    <property type="match status" value="1"/>
</dbReference>